<evidence type="ECO:0000256" key="2">
    <source>
        <dbReference type="SAM" id="Phobius"/>
    </source>
</evidence>
<proteinExistence type="predicted"/>
<feature type="compositionally biased region" description="Low complexity" evidence="1">
    <location>
        <begin position="789"/>
        <end position="802"/>
    </location>
</feature>
<dbReference type="OrthoDB" id="7605575at2759"/>
<evidence type="ECO:0000313" key="3">
    <source>
        <dbReference type="EMBL" id="CAD1474938.1"/>
    </source>
</evidence>
<protein>
    <submittedName>
        <fullName evidence="3">Uncharacterized protein</fullName>
    </submittedName>
</protein>
<dbReference type="Proteomes" id="UP000752696">
    <property type="component" value="Unassembled WGS sequence"/>
</dbReference>
<feature type="region of interest" description="Disordered" evidence="1">
    <location>
        <begin position="108"/>
        <end position="132"/>
    </location>
</feature>
<feature type="region of interest" description="Disordered" evidence="1">
    <location>
        <begin position="272"/>
        <end position="299"/>
    </location>
</feature>
<feature type="region of interest" description="Disordered" evidence="1">
    <location>
        <begin position="1"/>
        <end position="29"/>
    </location>
</feature>
<feature type="region of interest" description="Disordered" evidence="1">
    <location>
        <begin position="396"/>
        <end position="423"/>
    </location>
</feature>
<feature type="compositionally biased region" description="Basic and acidic residues" evidence="1">
    <location>
        <begin position="685"/>
        <end position="694"/>
    </location>
</feature>
<gene>
    <name evidence="3" type="ORF">MHI_LOCUS505322</name>
</gene>
<feature type="compositionally biased region" description="Basic and acidic residues" evidence="1">
    <location>
        <begin position="410"/>
        <end position="422"/>
    </location>
</feature>
<feature type="compositionally biased region" description="Polar residues" evidence="1">
    <location>
        <begin position="1"/>
        <end position="22"/>
    </location>
</feature>
<feature type="transmembrane region" description="Helical" evidence="2">
    <location>
        <begin position="1047"/>
        <end position="1067"/>
    </location>
</feature>
<keyword evidence="2" id="KW-1133">Transmembrane helix</keyword>
<accession>A0A6V7H5A7</accession>
<name>A0A6V7H5A7_9HYME</name>
<sequence length="1073" mass="123048">MSVDSNALNTNSLKPSKSTKVLNSARYAEKEKHLDVVADKKTADNCHHSERVKPAKKIMLYTSSNNQSRQAVSRQKHRAPSNQPVWRPGGAAKIPTFNNVTTLVQKTRPATHNREKTNLENAREEKHGRTVSEFKKKPSTEIYSCKDVPKLNVDNSKIASKRSDASLNISPRSKPRSRISRPVSKNFNESEKPFTCVKNYARRSVCDMIHERVTTESKVLRALEEIIRTTSENNEGENVGNVTHRTFRNQLPNETCSADLRKTSESIVVEEEMKVNEEEPTRDIDSERYKKSQLNKRSQGDLSENILKTGEYSLVSIVPKSLTPVLRAGVGKDTKNVGTSGNFGHIPSEVERNISLETAASCRILDFNTTSVETDEIEAWKSDAVSNQKCKDKKFNENDISKENSSFTDDNEKQQKYHDTEPKTSNNLSIVKIEKARVNSHAISLSMLKEFLYDQGVDVDLVNKAERYLKGKQKARKGLRKKSISFADVSSYVEHDRHFGKRMVLRKEHSWEEELENEIKKDDRKCIKKDIEGNIEKNVEIKKDDRKCIKKYIEGNIEKDTEKNVEKNIEKDAGNDMKTDVERFKVLSEREISSPRMRDVTTCTIKDSNNACTQTVFHCRTSKGLQTIFKNDSLTTEETQTEVERRNACTMTESLRVRDDSVETPKICCSCKSVITERLDEFQNEESKFRKTRQDSGNSRSRGDPRRNISTDVERREKISENEFENEDSKLKIRKEYPKGSESRKDFHEEVLRCSKKIDKTSSRQCSLVYQKLFHQMQEEHEKSNALLTSVDSSTTHSLSSKSSKDHNLHFNENGTKEEPKDEDRSPVRIVSSGIVAALQVAAIRARNVYRAFDIHKRILRSDLKKLRKQSRQRKKLDKVLGTREEERAKTVSKSDVVLNFKKQVVQRGNDSKKTVVEVFKNLRRAEVASKEFLGEMLSDSRSESEDNLEKNLDFVNTVSTNASSSQISFKSIDLEIPKRSSSSVILRNVRSLMEFLVSQADDATFERIERRVEKQSNTREAKFSGNVRMEIVKMNRRFSFFSKENLLLLVYGMLCSVVFWCLNFTITCDVVL</sequence>
<feature type="region of interest" description="Disordered" evidence="1">
    <location>
        <begin position="156"/>
        <end position="181"/>
    </location>
</feature>
<dbReference type="AlphaFoldDB" id="A0A6V7H5A7"/>
<feature type="non-terminal residue" evidence="3">
    <location>
        <position position="1073"/>
    </location>
</feature>
<feature type="region of interest" description="Disordered" evidence="1">
    <location>
        <begin position="685"/>
        <end position="728"/>
    </location>
</feature>
<feature type="region of interest" description="Disordered" evidence="1">
    <location>
        <begin position="789"/>
        <end position="826"/>
    </location>
</feature>
<feature type="region of interest" description="Disordered" evidence="1">
    <location>
        <begin position="66"/>
        <end position="94"/>
    </location>
</feature>
<keyword evidence="4" id="KW-1185">Reference proteome</keyword>
<feature type="compositionally biased region" description="Basic and acidic residues" evidence="1">
    <location>
        <begin position="272"/>
        <end position="290"/>
    </location>
</feature>
<evidence type="ECO:0000313" key="4">
    <source>
        <dbReference type="Proteomes" id="UP000752696"/>
    </source>
</evidence>
<feature type="compositionally biased region" description="Basic and acidic residues" evidence="1">
    <location>
        <begin position="701"/>
        <end position="728"/>
    </location>
</feature>
<evidence type="ECO:0000256" key="1">
    <source>
        <dbReference type="SAM" id="MobiDB-lite"/>
    </source>
</evidence>
<keyword evidence="2" id="KW-0472">Membrane</keyword>
<comment type="caution">
    <text evidence="3">The sequence shown here is derived from an EMBL/GenBank/DDBJ whole genome shotgun (WGS) entry which is preliminary data.</text>
</comment>
<reference evidence="3" key="1">
    <citation type="submission" date="2020-07" db="EMBL/GenBank/DDBJ databases">
        <authorList>
            <person name="Nazaruddin N."/>
        </authorList>
    </citation>
    <scope>NUCLEOTIDE SEQUENCE</scope>
</reference>
<dbReference type="EMBL" id="CAJDYZ010008047">
    <property type="protein sequence ID" value="CAD1474938.1"/>
    <property type="molecule type" value="Genomic_DNA"/>
</dbReference>
<feature type="compositionally biased region" description="Basic and acidic residues" evidence="1">
    <location>
        <begin position="803"/>
        <end position="826"/>
    </location>
</feature>
<feature type="compositionally biased region" description="Basic and acidic residues" evidence="1">
    <location>
        <begin position="112"/>
        <end position="132"/>
    </location>
</feature>
<organism evidence="3 4">
    <name type="scientific">Heterotrigona itama</name>
    <dbReference type="NCBI Taxonomy" id="395501"/>
    <lineage>
        <taxon>Eukaryota</taxon>
        <taxon>Metazoa</taxon>
        <taxon>Ecdysozoa</taxon>
        <taxon>Arthropoda</taxon>
        <taxon>Hexapoda</taxon>
        <taxon>Insecta</taxon>
        <taxon>Pterygota</taxon>
        <taxon>Neoptera</taxon>
        <taxon>Endopterygota</taxon>
        <taxon>Hymenoptera</taxon>
        <taxon>Apocrita</taxon>
        <taxon>Aculeata</taxon>
        <taxon>Apoidea</taxon>
        <taxon>Anthophila</taxon>
        <taxon>Apidae</taxon>
        <taxon>Heterotrigona</taxon>
    </lineage>
</organism>
<keyword evidence="2" id="KW-0812">Transmembrane</keyword>